<accession>A0A939BNI3</accession>
<evidence type="ECO:0000313" key="3">
    <source>
        <dbReference type="Proteomes" id="UP000774000"/>
    </source>
</evidence>
<organism evidence="2 3">
    <name type="scientific">Halanaerobacter jeridensis</name>
    <dbReference type="NCBI Taxonomy" id="706427"/>
    <lineage>
        <taxon>Bacteria</taxon>
        <taxon>Bacillati</taxon>
        <taxon>Bacillota</taxon>
        <taxon>Clostridia</taxon>
        <taxon>Halanaerobiales</taxon>
        <taxon>Halobacteroidaceae</taxon>
        <taxon>Halanaerobacter</taxon>
    </lineage>
</organism>
<feature type="transmembrane region" description="Helical" evidence="1">
    <location>
        <begin position="16"/>
        <end position="38"/>
    </location>
</feature>
<proteinExistence type="predicted"/>
<reference evidence="2" key="1">
    <citation type="submission" date="2021-01" db="EMBL/GenBank/DDBJ databases">
        <title>Genomic Encyclopedia of Type Strains, Phase IV (KMG-IV): sequencing the most valuable type-strain genomes for metagenomic binning, comparative biology and taxonomic classification.</title>
        <authorList>
            <person name="Goeker M."/>
        </authorList>
    </citation>
    <scope>NUCLEOTIDE SEQUENCE</scope>
    <source>
        <strain evidence="2">DSM 23230</strain>
    </source>
</reference>
<sequence length="159" mass="18170">MRWKAKLYKEEQGFTLLELVMVVAVVGMLATALGGTIISQYEIWQFNTNQAKVVENSELFISYLEKDISQAIDYELVNDQQLELKLDKNQDGVFEATSSDELVTYSQSNLEQYSEVVTDIKFTKAEARLIKVDISLKSGDFKEQITKYFHIGSVNYTTN</sequence>
<dbReference type="InterPro" id="IPR012902">
    <property type="entry name" value="N_methyl_site"/>
</dbReference>
<dbReference type="RefSeq" id="WP_204700015.1">
    <property type="nucleotide sequence ID" value="NZ_JAFBDQ010000001.1"/>
</dbReference>
<evidence type="ECO:0000256" key="1">
    <source>
        <dbReference type="SAM" id="Phobius"/>
    </source>
</evidence>
<keyword evidence="1" id="KW-1133">Transmembrane helix</keyword>
<protein>
    <submittedName>
        <fullName evidence="2">Prepilin-type N-terminal cleavage/methylation domain-containing protein</fullName>
    </submittedName>
</protein>
<name>A0A939BNI3_9FIRM</name>
<comment type="caution">
    <text evidence="2">The sequence shown here is derived from an EMBL/GenBank/DDBJ whole genome shotgun (WGS) entry which is preliminary data.</text>
</comment>
<keyword evidence="3" id="KW-1185">Reference proteome</keyword>
<keyword evidence="1" id="KW-0812">Transmembrane</keyword>
<evidence type="ECO:0000313" key="2">
    <source>
        <dbReference type="EMBL" id="MBM7555293.1"/>
    </source>
</evidence>
<dbReference type="PROSITE" id="PS00409">
    <property type="entry name" value="PROKAR_NTER_METHYL"/>
    <property type="match status" value="1"/>
</dbReference>
<dbReference type="NCBIfam" id="TIGR02532">
    <property type="entry name" value="IV_pilin_GFxxxE"/>
    <property type="match status" value="1"/>
</dbReference>
<keyword evidence="1" id="KW-0472">Membrane</keyword>
<dbReference type="Proteomes" id="UP000774000">
    <property type="component" value="Unassembled WGS sequence"/>
</dbReference>
<dbReference type="Pfam" id="PF07963">
    <property type="entry name" value="N_methyl"/>
    <property type="match status" value="1"/>
</dbReference>
<dbReference type="EMBL" id="JAFBDQ010000001">
    <property type="protein sequence ID" value="MBM7555293.1"/>
    <property type="molecule type" value="Genomic_DNA"/>
</dbReference>
<dbReference type="AlphaFoldDB" id="A0A939BNI3"/>
<gene>
    <name evidence="2" type="ORF">JOC47_000117</name>
</gene>